<protein>
    <recommendedName>
        <fullName evidence="2">phosphoglycerate mutase (2,3-diphosphoglycerate-dependent)</fullName>
        <ecNumber evidence="2">5.4.2.11</ecNumber>
    </recommendedName>
</protein>
<evidence type="ECO:0000313" key="7">
    <source>
        <dbReference type="EMBL" id="VDO07514.1"/>
    </source>
</evidence>
<reference evidence="9" key="1">
    <citation type="submission" date="2017-02" db="UniProtKB">
        <authorList>
            <consortium name="WormBaseParasite"/>
        </authorList>
    </citation>
    <scope>IDENTIFICATION</scope>
</reference>
<evidence type="ECO:0000256" key="1">
    <source>
        <dbReference type="ARBA" id="ARBA00006717"/>
    </source>
</evidence>
<feature type="binding site" evidence="5">
    <location>
        <position position="106"/>
    </location>
    <ligand>
        <name>substrate</name>
    </ligand>
</feature>
<comment type="similarity">
    <text evidence="1">Belongs to the phosphoglycerate mutase family. BPG-dependent PGAM subfamily.</text>
</comment>
<dbReference type="InterPro" id="IPR013078">
    <property type="entry name" value="His_Pase_superF_clade-1"/>
</dbReference>
<evidence type="ECO:0000256" key="3">
    <source>
        <dbReference type="ARBA" id="ARBA00023152"/>
    </source>
</evidence>
<dbReference type="InterPro" id="IPR029033">
    <property type="entry name" value="His_PPase_superfam"/>
</dbReference>
<dbReference type="Gene3D" id="3.40.50.1240">
    <property type="entry name" value="Phosphoglycerate mutase-like"/>
    <property type="match status" value="1"/>
</dbReference>
<dbReference type="InterPro" id="IPR005952">
    <property type="entry name" value="Phosphogly_mut1"/>
</dbReference>
<dbReference type="GO" id="GO:0006096">
    <property type="term" value="P:glycolytic process"/>
    <property type="evidence" value="ECO:0007669"/>
    <property type="project" value="UniProtKB-KW"/>
</dbReference>
<accession>A0A0R3TRM6</accession>
<dbReference type="NCBIfam" id="TIGR01258">
    <property type="entry name" value="pgm_1"/>
    <property type="match status" value="1"/>
</dbReference>
<evidence type="ECO:0000256" key="2">
    <source>
        <dbReference type="ARBA" id="ARBA00012028"/>
    </source>
</evidence>
<dbReference type="GO" id="GO:0004619">
    <property type="term" value="F:phosphoglycerate mutase activity"/>
    <property type="evidence" value="ECO:0007669"/>
    <property type="project" value="UniProtKB-EC"/>
</dbReference>
<dbReference type="CDD" id="cd07067">
    <property type="entry name" value="HP_PGM_like"/>
    <property type="match status" value="1"/>
</dbReference>
<evidence type="ECO:0000313" key="8">
    <source>
        <dbReference type="Proteomes" id="UP000278807"/>
    </source>
</evidence>
<gene>
    <name evidence="7" type="ORF">HNAJ_LOCUS10245</name>
</gene>
<evidence type="ECO:0000313" key="9">
    <source>
        <dbReference type="WBParaSite" id="HNAJ_0001025001-mRNA-1"/>
    </source>
</evidence>
<feature type="site" description="Transition state stabilizer" evidence="6">
    <location>
        <position position="190"/>
    </location>
</feature>
<dbReference type="STRING" id="102285.A0A0R3TRM6"/>
<dbReference type="WBParaSite" id="HNAJ_0001025001-mRNA-1">
    <property type="protein sequence ID" value="HNAJ_0001025001-mRNA-1"/>
    <property type="gene ID" value="HNAJ_0001025001"/>
</dbReference>
<dbReference type="AlphaFoldDB" id="A0A0R3TRM6"/>
<dbReference type="SUPFAM" id="SSF53254">
    <property type="entry name" value="Phosphoglycerate mutase-like"/>
    <property type="match status" value="1"/>
</dbReference>
<evidence type="ECO:0000256" key="6">
    <source>
        <dbReference type="PIRSR" id="PIRSR613078-3"/>
    </source>
</evidence>
<dbReference type="EC" id="5.4.2.11" evidence="2"/>
<dbReference type="Pfam" id="PF00300">
    <property type="entry name" value="His_Phos_1"/>
    <property type="match status" value="1"/>
</dbReference>
<organism evidence="9">
    <name type="scientific">Rodentolepis nana</name>
    <name type="common">Dwarf tapeworm</name>
    <name type="synonym">Hymenolepis nana</name>
    <dbReference type="NCBI Taxonomy" id="102285"/>
    <lineage>
        <taxon>Eukaryota</taxon>
        <taxon>Metazoa</taxon>
        <taxon>Spiralia</taxon>
        <taxon>Lophotrochozoa</taxon>
        <taxon>Platyhelminthes</taxon>
        <taxon>Cestoda</taxon>
        <taxon>Eucestoda</taxon>
        <taxon>Cyclophyllidea</taxon>
        <taxon>Hymenolepididae</taxon>
        <taxon>Rodentolepis</taxon>
    </lineage>
</organism>
<dbReference type="OrthoDB" id="354304at2759"/>
<proteinExistence type="inferred from homology"/>
<dbReference type="SMART" id="SM00855">
    <property type="entry name" value="PGAM"/>
    <property type="match status" value="1"/>
</dbReference>
<dbReference type="PANTHER" id="PTHR11931">
    <property type="entry name" value="PHOSPHOGLYCERATE MUTASE"/>
    <property type="match status" value="1"/>
</dbReference>
<dbReference type="EMBL" id="UZAE01012950">
    <property type="protein sequence ID" value="VDO07514.1"/>
    <property type="molecule type" value="Genomic_DNA"/>
</dbReference>
<keyword evidence="4" id="KW-0413">Isomerase</keyword>
<reference evidence="7 8" key="2">
    <citation type="submission" date="2018-11" db="EMBL/GenBank/DDBJ databases">
        <authorList>
            <consortium name="Pathogen Informatics"/>
        </authorList>
    </citation>
    <scope>NUCLEOTIDE SEQUENCE [LARGE SCALE GENOMIC DNA]</scope>
</reference>
<keyword evidence="8" id="KW-1185">Reference proteome</keyword>
<keyword evidence="3" id="KW-0324">Glycolysis</keyword>
<evidence type="ECO:0000256" key="5">
    <source>
        <dbReference type="PIRSR" id="PIRSR613078-2"/>
    </source>
</evidence>
<dbReference type="Proteomes" id="UP000278807">
    <property type="component" value="Unassembled WGS sequence"/>
</dbReference>
<feature type="binding site" evidence="5">
    <location>
        <position position="68"/>
    </location>
    <ligand>
        <name>substrate</name>
    </ligand>
</feature>
<sequence>MTVLSKNSLHELVLICACESEFSGNGYLSGWFDSDTSYKDECQAEELGKYLFEKKIQFDIAFTSYLKRAIKTCHAILEQMNLHWIPVHKSWRLNAQMYGMLEGWDKSKLFYHHGTERIMAWTRKFDTAPPPLTQNSRDHPIFENKYELFAKSIIPDTESLRDVRKRVLPFWCDEIVPAIKEGNRVLIVAHESVLRALMKYLDGTSDNFGNIDLTPSIPLVYEFNEHMRPTRFYYLTKNEQDKQPSNTLGPT</sequence>
<evidence type="ECO:0000256" key="4">
    <source>
        <dbReference type="ARBA" id="ARBA00023235"/>
    </source>
</evidence>
<name>A0A0R3TRM6_RODNA</name>